<accession>A0AA35V1E8</accession>
<sequence length="180" mass="20174">MRLPLTVRTPVFSDHDALAIFSLAAASTDSGASARAKHIDRQARNGFRLDVNDWGRRELFMAPPVVFLVLLHRSPMANEDTLRQQSIIQAINKYSIKTISWNLASQLWPHHITRWHGISRNTASGLPAHLSHKAASGMAKPGSELAHRVVVLVQDPNTLCAKTWLHRFSNFCQALLNSRR</sequence>
<evidence type="ECO:0000313" key="1">
    <source>
        <dbReference type="EMBL" id="CAI8848530.1"/>
    </source>
</evidence>
<proteinExistence type="predicted"/>
<reference evidence="1" key="1">
    <citation type="submission" date="2023-03" db="EMBL/GenBank/DDBJ databases">
        <authorList>
            <person name="Pearce D."/>
        </authorList>
    </citation>
    <scope>NUCLEOTIDE SEQUENCE</scope>
    <source>
        <strain evidence="1">Mc</strain>
    </source>
</reference>
<dbReference type="Proteomes" id="UP001158598">
    <property type="component" value="Chromosome"/>
</dbReference>
<evidence type="ECO:0000313" key="2">
    <source>
        <dbReference type="Proteomes" id="UP001158598"/>
    </source>
</evidence>
<name>A0AA35V1E8_METCP</name>
<protein>
    <submittedName>
        <fullName evidence="1">Uncharacterized protein</fullName>
    </submittedName>
</protein>
<gene>
    <name evidence="1" type="ORF">MCNOR_2449</name>
</gene>
<dbReference type="AlphaFoldDB" id="A0AA35V1E8"/>
<organism evidence="1 2">
    <name type="scientific">Methylococcus capsulatus</name>
    <dbReference type="NCBI Taxonomy" id="414"/>
    <lineage>
        <taxon>Bacteria</taxon>
        <taxon>Pseudomonadati</taxon>
        <taxon>Pseudomonadota</taxon>
        <taxon>Gammaproteobacteria</taxon>
        <taxon>Methylococcales</taxon>
        <taxon>Methylococcaceae</taxon>
        <taxon>Methylococcus</taxon>
    </lineage>
</organism>
<dbReference type="EMBL" id="OX458332">
    <property type="protein sequence ID" value="CAI8848530.1"/>
    <property type="molecule type" value="Genomic_DNA"/>
</dbReference>